<evidence type="ECO:0000313" key="2">
    <source>
        <dbReference type="EMBL" id="GGO24210.1"/>
    </source>
</evidence>
<dbReference type="PANTHER" id="PTHR21366:SF14">
    <property type="entry name" value="GLYOXALASE DOMAIN-CONTAINING PROTEIN 5"/>
    <property type="match status" value="1"/>
</dbReference>
<feature type="domain" description="VOC" evidence="1">
    <location>
        <begin position="139"/>
        <end position="252"/>
    </location>
</feature>
<dbReference type="SUPFAM" id="SSF54593">
    <property type="entry name" value="Glyoxalase/Bleomycin resistance protein/Dihydroxybiphenyl dioxygenase"/>
    <property type="match status" value="1"/>
</dbReference>
<dbReference type="Proteomes" id="UP000598196">
    <property type="component" value="Unassembled WGS sequence"/>
</dbReference>
<dbReference type="PROSITE" id="PS51819">
    <property type="entry name" value="VOC"/>
    <property type="match status" value="2"/>
</dbReference>
<dbReference type="InterPro" id="IPR050383">
    <property type="entry name" value="GlyoxalaseI/FosfomycinResist"/>
</dbReference>
<proteinExistence type="predicted"/>
<feature type="domain" description="VOC" evidence="1">
    <location>
        <begin position="10"/>
        <end position="122"/>
    </location>
</feature>
<evidence type="ECO:0000259" key="1">
    <source>
        <dbReference type="PROSITE" id="PS51819"/>
    </source>
</evidence>
<dbReference type="RefSeq" id="WP_146285959.1">
    <property type="nucleotide sequence ID" value="NZ_BMLP01000001.1"/>
</dbReference>
<organism evidence="2 3">
    <name type="scientific">Gemmobacter aquaticus</name>
    <dbReference type="NCBI Taxonomy" id="490185"/>
    <lineage>
        <taxon>Bacteria</taxon>
        <taxon>Pseudomonadati</taxon>
        <taxon>Pseudomonadota</taxon>
        <taxon>Alphaproteobacteria</taxon>
        <taxon>Rhodobacterales</taxon>
        <taxon>Paracoccaceae</taxon>
        <taxon>Gemmobacter</taxon>
    </lineage>
</organism>
<dbReference type="PANTHER" id="PTHR21366">
    <property type="entry name" value="GLYOXALASE FAMILY PROTEIN"/>
    <property type="match status" value="1"/>
</dbReference>
<protein>
    <submittedName>
        <fullName evidence="2">Oxidoreductase</fullName>
    </submittedName>
</protein>
<dbReference type="InterPro" id="IPR004360">
    <property type="entry name" value="Glyas_Fos-R_dOase_dom"/>
</dbReference>
<name>A0A917YFY1_9RHOB</name>
<evidence type="ECO:0000313" key="3">
    <source>
        <dbReference type="Proteomes" id="UP000598196"/>
    </source>
</evidence>
<dbReference type="Gene3D" id="3.10.180.10">
    <property type="entry name" value="2,3-Dihydroxybiphenyl 1,2-Dioxygenase, domain 1"/>
    <property type="match status" value="2"/>
</dbReference>
<dbReference type="InterPro" id="IPR037523">
    <property type="entry name" value="VOC_core"/>
</dbReference>
<comment type="caution">
    <text evidence="2">The sequence shown here is derived from an EMBL/GenBank/DDBJ whole genome shotgun (WGS) entry which is preliminary data.</text>
</comment>
<dbReference type="EMBL" id="BMLP01000001">
    <property type="protein sequence ID" value="GGO24210.1"/>
    <property type="molecule type" value="Genomic_DNA"/>
</dbReference>
<sequence length="298" mass="33140">MKKFDPKVFQLGYVALEAPDLEETRDHYIENLGMTELARGDDGAVYLSIGHYHHDLVLRPAEQKSLMHLGYQLKPHITVADMARAVQALGLKAAIKTDSQPGVSELVEVVGPGGNIFQFYNEIAAPTPGYKHSGVPILRLGHVAVISPEAEKLMAFYEDFLGFVKTDDIAGIANFYTCNREHHVVNIVNVPMSRVHHIAFELRGTAHHAQAADALARAGVNQLWGPARHTAGHNIAGYHYDPNQVMVELYTEMDVFIPELGIQEPRPWHEETPMRPKSWQPHELNAWGAEYGFNLAAG</sequence>
<keyword evidence="3" id="KW-1185">Reference proteome</keyword>
<dbReference type="AlphaFoldDB" id="A0A917YFY1"/>
<gene>
    <name evidence="2" type="ORF">GCM10010991_02330</name>
</gene>
<dbReference type="Pfam" id="PF00903">
    <property type="entry name" value="Glyoxalase"/>
    <property type="match status" value="1"/>
</dbReference>
<dbReference type="OrthoDB" id="9803142at2"/>
<accession>A0A917YFY1</accession>
<reference evidence="2 3" key="1">
    <citation type="journal article" date="2014" name="Int. J. Syst. Evol. Microbiol.">
        <title>Complete genome sequence of Corynebacterium casei LMG S-19264T (=DSM 44701T), isolated from a smear-ripened cheese.</title>
        <authorList>
            <consortium name="US DOE Joint Genome Institute (JGI-PGF)"/>
            <person name="Walter F."/>
            <person name="Albersmeier A."/>
            <person name="Kalinowski J."/>
            <person name="Ruckert C."/>
        </authorList>
    </citation>
    <scope>NUCLEOTIDE SEQUENCE [LARGE SCALE GENOMIC DNA]</scope>
    <source>
        <strain evidence="2 3">CGMCC 1.7029</strain>
    </source>
</reference>
<dbReference type="InterPro" id="IPR029068">
    <property type="entry name" value="Glyas_Bleomycin-R_OHBP_Dase"/>
</dbReference>